<dbReference type="GO" id="GO:0045892">
    <property type="term" value="P:negative regulation of DNA-templated transcription"/>
    <property type="evidence" value="ECO:0007669"/>
    <property type="project" value="TreeGrafter"/>
</dbReference>
<dbReference type="Proteomes" id="UP000030300">
    <property type="component" value="Chromosome"/>
</dbReference>
<dbReference type="PROSITE" id="PS51078">
    <property type="entry name" value="ICLR_ED"/>
    <property type="match status" value="1"/>
</dbReference>
<dbReference type="SMART" id="SM00346">
    <property type="entry name" value="HTH_ICLR"/>
    <property type="match status" value="1"/>
</dbReference>
<evidence type="ECO:0000256" key="1">
    <source>
        <dbReference type="ARBA" id="ARBA00023015"/>
    </source>
</evidence>
<dbReference type="HOGENOM" id="CLU_062618_7_2_11"/>
<keyword evidence="2" id="KW-0238">DNA-binding</keyword>
<dbReference type="InterPro" id="IPR036388">
    <property type="entry name" value="WH-like_DNA-bd_sf"/>
</dbReference>
<dbReference type="InterPro" id="IPR029016">
    <property type="entry name" value="GAF-like_dom_sf"/>
</dbReference>
<dbReference type="AlphaFoldDB" id="A0A0C5XHE3"/>
<dbReference type="STRING" id="2045.KR76_18060"/>
<dbReference type="Pfam" id="PF09339">
    <property type="entry name" value="HTH_IclR"/>
    <property type="match status" value="1"/>
</dbReference>
<evidence type="ECO:0000313" key="4">
    <source>
        <dbReference type="EMBL" id="AJR18566.1"/>
    </source>
</evidence>
<dbReference type="Gene3D" id="1.10.10.10">
    <property type="entry name" value="Winged helix-like DNA-binding domain superfamily/Winged helix DNA-binding domain"/>
    <property type="match status" value="1"/>
</dbReference>
<dbReference type="PROSITE" id="PS51077">
    <property type="entry name" value="HTH_ICLR"/>
    <property type="match status" value="1"/>
</dbReference>
<dbReference type="PANTHER" id="PTHR30136">
    <property type="entry name" value="HELIX-TURN-HELIX TRANSCRIPTIONAL REGULATOR, ICLR FAMILY"/>
    <property type="match status" value="1"/>
</dbReference>
<dbReference type="Pfam" id="PF01614">
    <property type="entry name" value="IclR_C"/>
    <property type="match status" value="1"/>
</dbReference>
<accession>A0A0C5XHE3</accession>
<dbReference type="InterPro" id="IPR014757">
    <property type="entry name" value="Tscrpt_reg_IclR_C"/>
</dbReference>
<dbReference type="SUPFAM" id="SSF46785">
    <property type="entry name" value="Winged helix' DNA-binding domain"/>
    <property type="match status" value="1"/>
</dbReference>
<proteinExistence type="predicted"/>
<dbReference type="Gene3D" id="3.30.450.40">
    <property type="match status" value="1"/>
</dbReference>
<dbReference type="SUPFAM" id="SSF55781">
    <property type="entry name" value="GAF domain-like"/>
    <property type="match status" value="1"/>
</dbReference>
<dbReference type="GO" id="GO:0003677">
    <property type="term" value="F:DNA binding"/>
    <property type="evidence" value="ECO:0007669"/>
    <property type="project" value="UniProtKB-KW"/>
</dbReference>
<dbReference type="InterPro" id="IPR036390">
    <property type="entry name" value="WH_DNA-bd_sf"/>
</dbReference>
<sequence>MSALVMEQSDVVTTGPARELPPSMVERMTLILDRFTTRQTWLSLEEIARSTGLPRSTAHRILDQLVRLDWLEHGTSGYGLGRRSLVLGGGSAGEADLRSAASPYLHDLLLRTGAVIHLAVLDGARVRYLDKLGGPFAATVPSRVGGSAPTHCTGLGKAMLAWLEPERVDELVGDQLRTRTTATIAELDALHGELGRIRARGGLAFERGECFPDIACLASAIRGPQGPVGALSVVAAVGTALERVAPLVVDAARRISEDLYPDLDLRRQRLHVTDD</sequence>
<dbReference type="InterPro" id="IPR005471">
    <property type="entry name" value="Tscrpt_reg_IclR_N"/>
</dbReference>
<keyword evidence="3" id="KW-0804">Transcription</keyword>
<keyword evidence="1" id="KW-0805">Transcription regulation</keyword>
<name>A0A0C5XHE3_NOCSI</name>
<gene>
    <name evidence="4" type="ORF">KR76_18060</name>
</gene>
<reference evidence="4 5" key="1">
    <citation type="journal article" date="2015" name="Genome Announc.">
        <title>Complete Genome Sequence of Steroid-Transforming Nocardioides simplex VKM Ac-2033D.</title>
        <authorList>
            <person name="Shtratnikova V.Y."/>
            <person name="Schelkunov M.I."/>
            <person name="Pekov Y.A."/>
            <person name="Fokina V.V."/>
            <person name="Logacheva M.D."/>
            <person name="Sokolov S.L."/>
            <person name="Bragin E.Y."/>
            <person name="Ashapkin V.V."/>
            <person name="Donova M.V."/>
        </authorList>
    </citation>
    <scope>NUCLEOTIDE SEQUENCE [LARGE SCALE GENOMIC DNA]</scope>
    <source>
        <strain evidence="4 5">VKM Ac-2033D</strain>
    </source>
</reference>
<evidence type="ECO:0000313" key="5">
    <source>
        <dbReference type="Proteomes" id="UP000030300"/>
    </source>
</evidence>
<evidence type="ECO:0000256" key="2">
    <source>
        <dbReference type="ARBA" id="ARBA00023125"/>
    </source>
</evidence>
<evidence type="ECO:0000256" key="3">
    <source>
        <dbReference type="ARBA" id="ARBA00023163"/>
    </source>
</evidence>
<dbReference type="KEGG" id="psim:KR76_18060"/>
<dbReference type="GeneID" id="96610718"/>
<dbReference type="PANTHER" id="PTHR30136:SF24">
    <property type="entry name" value="HTH-TYPE TRANSCRIPTIONAL REPRESSOR ALLR"/>
    <property type="match status" value="1"/>
</dbReference>
<protein>
    <submittedName>
        <fullName evidence="4">Transcriptional regulator, IclR family</fullName>
    </submittedName>
</protein>
<keyword evidence="5" id="KW-1185">Reference proteome</keyword>
<dbReference type="GO" id="GO:0003700">
    <property type="term" value="F:DNA-binding transcription factor activity"/>
    <property type="evidence" value="ECO:0007669"/>
    <property type="project" value="TreeGrafter"/>
</dbReference>
<dbReference type="InterPro" id="IPR050707">
    <property type="entry name" value="HTH_MetabolicPath_Reg"/>
</dbReference>
<dbReference type="EMBL" id="CP009896">
    <property type="protein sequence ID" value="AJR18566.1"/>
    <property type="molecule type" value="Genomic_DNA"/>
</dbReference>
<dbReference type="RefSeq" id="WP_052138831.1">
    <property type="nucleotide sequence ID" value="NZ_BJMC01000018.1"/>
</dbReference>
<organism evidence="4 5">
    <name type="scientific">Nocardioides simplex</name>
    <name type="common">Arthrobacter simplex</name>
    <dbReference type="NCBI Taxonomy" id="2045"/>
    <lineage>
        <taxon>Bacteria</taxon>
        <taxon>Bacillati</taxon>
        <taxon>Actinomycetota</taxon>
        <taxon>Actinomycetes</taxon>
        <taxon>Propionibacteriales</taxon>
        <taxon>Nocardioidaceae</taxon>
        <taxon>Pimelobacter</taxon>
    </lineage>
</organism>